<protein>
    <submittedName>
        <fullName evidence="2">DUF3192 domain-containing protein</fullName>
    </submittedName>
</protein>
<feature type="signal peptide" evidence="1">
    <location>
        <begin position="1"/>
        <end position="21"/>
    </location>
</feature>
<dbReference type="PROSITE" id="PS51257">
    <property type="entry name" value="PROKAR_LIPOPROTEIN"/>
    <property type="match status" value="1"/>
</dbReference>
<keyword evidence="1" id="KW-0732">Signal</keyword>
<dbReference type="RefSeq" id="WP_377124932.1">
    <property type="nucleotide sequence ID" value="NZ_JBHRSD010000022.1"/>
</dbReference>
<dbReference type="InterPro" id="IPR021534">
    <property type="entry name" value="DUF3192"/>
</dbReference>
<evidence type="ECO:0000256" key="1">
    <source>
        <dbReference type="SAM" id="SignalP"/>
    </source>
</evidence>
<dbReference type="Proteomes" id="UP001595453">
    <property type="component" value="Unassembled WGS sequence"/>
</dbReference>
<keyword evidence="3" id="KW-1185">Reference proteome</keyword>
<accession>A0ABV7CLB3</accession>
<proteinExistence type="predicted"/>
<evidence type="ECO:0000313" key="2">
    <source>
        <dbReference type="EMBL" id="MFC3033444.1"/>
    </source>
</evidence>
<name>A0ABV7CLB3_9GAMM</name>
<reference evidence="3" key="1">
    <citation type="journal article" date="2019" name="Int. J. Syst. Evol. Microbiol.">
        <title>The Global Catalogue of Microorganisms (GCM) 10K type strain sequencing project: providing services to taxonomists for standard genome sequencing and annotation.</title>
        <authorList>
            <consortium name="The Broad Institute Genomics Platform"/>
            <consortium name="The Broad Institute Genome Sequencing Center for Infectious Disease"/>
            <person name="Wu L."/>
            <person name="Ma J."/>
        </authorList>
    </citation>
    <scope>NUCLEOTIDE SEQUENCE [LARGE SCALE GENOMIC DNA]</scope>
    <source>
        <strain evidence="3">KCTC 42730</strain>
    </source>
</reference>
<dbReference type="Pfam" id="PF11399">
    <property type="entry name" value="DUF3192"/>
    <property type="match status" value="1"/>
</dbReference>
<evidence type="ECO:0000313" key="3">
    <source>
        <dbReference type="Proteomes" id="UP001595453"/>
    </source>
</evidence>
<gene>
    <name evidence="2" type="ORF">ACFOEE_13025</name>
</gene>
<comment type="caution">
    <text evidence="2">The sequence shown here is derived from an EMBL/GenBank/DDBJ whole genome shotgun (WGS) entry which is preliminary data.</text>
</comment>
<dbReference type="EMBL" id="JBHRSD010000022">
    <property type="protein sequence ID" value="MFC3033444.1"/>
    <property type="molecule type" value="Genomic_DNA"/>
</dbReference>
<feature type="chain" id="PRO_5046358913" evidence="1">
    <location>
        <begin position="22"/>
        <end position="126"/>
    </location>
</feature>
<sequence>MKKLLLTALLSAPLLTGCVVAVSDGEVDHGWASDYNNNDWRHTQKMNRDKIAKLVLGTDYSSVVNTFSTPDFSESLEKEGAVYQVLYFATHSKHSDGKTTKDECTPLLFKDGKLVGFGETALKALL</sequence>
<organism evidence="2 3">
    <name type="scientific">Pseudoalteromonas fenneropenaei</name>
    <dbReference type="NCBI Taxonomy" id="1737459"/>
    <lineage>
        <taxon>Bacteria</taxon>
        <taxon>Pseudomonadati</taxon>
        <taxon>Pseudomonadota</taxon>
        <taxon>Gammaproteobacteria</taxon>
        <taxon>Alteromonadales</taxon>
        <taxon>Pseudoalteromonadaceae</taxon>
        <taxon>Pseudoalteromonas</taxon>
    </lineage>
</organism>